<evidence type="ECO:0000313" key="5">
    <source>
        <dbReference type="EMBL" id="MDP9800763.1"/>
    </source>
</evidence>
<dbReference type="PANTHER" id="PTHR10628:SF30">
    <property type="entry name" value="EXO-ALPHA-SIALIDASE"/>
    <property type="match status" value="1"/>
</dbReference>
<evidence type="ECO:0000256" key="1">
    <source>
        <dbReference type="ARBA" id="ARBA00000427"/>
    </source>
</evidence>
<dbReference type="GO" id="GO:0004308">
    <property type="term" value="F:exo-alpha-sialidase activity"/>
    <property type="evidence" value="ECO:0007669"/>
    <property type="project" value="UniProtKB-EC"/>
</dbReference>
<feature type="domain" description="Sialidase" evidence="4">
    <location>
        <begin position="445"/>
        <end position="669"/>
    </location>
</feature>
<dbReference type="SUPFAM" id="SSF49899">
    <property type="entry name" value="Concanavalin A-like lectins/glucanases"/>
    <property type="match status" value="1"/>
</dbReference>
<dbReference type="SUPFAM" id="SSF50939">
    <property type="entry name" value="Sialidases"/>
    <property type="match status" value="1"/>
</dbReference>
<reference evidence="5 6" key="1">
    <citation type="submission" date="2023-07" db="EMBL/GenBank/DDBJ databases">
        <title>Sequencing the genomes of 1000 actinobacteria strains.</title>
        <authorList>
            <person name="Klenk H.-P."/>
        </authorList>
    </citation>
    <scope>NUCLEOTIDE SEQUENCE [LARGE SCALE GENOMIC DNA]</scope>
    <source>
        <strain evidence="5 6">DSM 102162</strain>
    </source>
</reference>
<evidence type="ECO:0000259" key="4">
    <source>
        <dbReference type="Pfam" id="PF13088"/>
    </source>
</evidence>
<accession>A0ABT9NB60</accession>
<proteinExistence type="inferred from homology"/>
<protein>
    <recommendedName>
        <fullName evidence="3">exo-alpha-sialidase</fullName>
        <ecNumber evidence="3">3.2.1.18</ecNumber>
    </recommendedName>
</protein>
<evidence type="ECO:0000313" key="6">
    <source>
        <dbReference type="Proteomes" id="UP001235966"/>
    </source>
</evidence>
<keyword evidence="6" id="KW-1185">Reference proteome</keyword>
<evidence type="ECO:0000256" key="2">
    <source>
        <dbReference type="ARBA" id="ARBA00009348"/>
    </source>
</evidence>
<dbReference type="InterPro" id="IPR026856">
    <property type="entry name" value="Sialidase_fam"/>
</dbReference>
<keyword evidence="5" id="KW-0326">Glycosidase</keyword>
<dbReference type="Gene3D" id="2.60.120.200">
    <property type="match status" value="1"/>
</dbReference>
<dbReference type="PANTHER" id="PTHR10628">
    <property type="entry name" value="SIALIDASE"/>
    <property type="match status" value="1"/>
</dbReference>
<sequence>MKGLTKETTRRLDDEDSLGADDGYVHSVTLAVTSTGAHVYFDGYEDFSTTDTTWLRDIQPTKLVVNGSGVADIRRFAVWEGELDPAAALALAVPPQALVEFAGAELAHRDVTKLDGLSNGAVRARFRTRGVGQSGVIFAAEGNVGVLRFGVIDGDLYATLTENGKETERVVAPGHWDDGQVHEVVFVSGRGAVDLYADGYQVVHQPGAFFFGDLGTLQRVVTGMDIDGTRLFGEASTTMVYPNVLTDHQIKRLAGVTPLPTVALFDSGLAGATSYRIPSILTLKSGVVLAGADQRVSSANDSPNDIKFVVRRSHDGGDTWSEPQLILDYPGVGRFASSVIDSVLVQDEESGKVIALIDHFPGGYGQPNAEMGTGFDSQGRKILHDSEGHNFILESDGTVLAESGESTEFVVAKNGDVTRAGHPAGNIYLAPGADPQESLFEFGSCHLLQVTSDDDGETWSEVRDLTPMVKEEWMRFCGTSPGNGIQLKHGKHKGRILMPLYFNTENWLAFSCAVAITDDAGETWRRGGSPNDGRVIGGRIVDSHTLDDDQAYTHESTIVEAADGTVHMWMRNQNAVGRVAHATSTDGGETWSDVDFAEQIPEIFSQLNAIRFTDSHGQEAIAFANASQLLPFRGRGVIRVSYDEGKTWAHNKVFRPRHYVYQCMAQMPDQSIGLFWEREIQGLYFTKLPLEWLEDSLSTIS</sequence>
<comment type="catalytic activity">
    <reaction evidence="1">
        <text>Hydrolysis of alpha-(2-&gt;3)-, alpha-(2-&gt;6)-, alpha-(2-&gt;8)- glycosidic linkages of terminal sialic acid residues in oligosaccharides, glycoproteins, glycolipids, colominic acid and synthetic substrates.</text>
        <dbReference type="EC" id="3.2.1.18"/>
    </reaction>
</comment>
<keyword evidence="5" id="KW-0378">Hydrolase</keyword>
<dbReference type="InterPro" id="IPR011040">
    <property type="entry name" value="Sialidase"/>
</dbReference>
<name>A0ABT9NB60_9ACTO</name>
<comment type="caution">
    <text evidence="5">The sequence shown here is derived from an EMBL/GenBank/DDBJ whole genome shotgun (WGS) entry which is preliminary data.</text>
</comment>
<dbReference type="Gene3D" id="2.120.10.10">
    <property type="match status" value="1"/>
</dbReference>
<dbReference type="EC" id="3.2.1.18" evidence="3"/>
<dbReference type="Gene3D" id="2.40.220.10">
    <property type="entry name" value="Intramolecular Trans-sialidase, Domain 3"/>
    <property type="match status" value="1"/>
</dbReference>
<dbReference type="Pfam" id="PF13088">
    <property type="entry name" value="BNR_2"/>
    <property type="match status" value="1"/>
</dbReference>
<organism evidence="5 6">
    <name type="scientific">Arcanobacterium wilhelmae</name>
    <dbReference type="NCBI Taxonomy" id="1803177"/>
    <lineage>
        <taxon>Bacteria</taxon>
        <taxon>Bacillati</taxon>
        <taxon>Actinomycetota</taxon>
        <taxon>Actinomycetes</taxon>
        <taxon>Actinomycetales</taxon>
        <taxon>Actinomycetaceae</taxon>
        <taxon>Arcanobacterium</taxon>
    </lineage>
</organism>
<dbReference type="EMBL" id="JAUSQW010000001">
    <property type="protein sequence ID" value="MDP9800763.1"/>
    <property type="molecule type" value="Genomic_DNA"/>
</dbReference>
<dbReference type="InterPro" id="IPR023364">
    <property type="entry name" value="Trans_sialidase_dom3"/>
</dbReference>
<dbReference type="Proteomes" id="UP001235966">
    <property type="component" value="Unassembled WGS sequence"/>
</dbReference>
<dbReference type="InterPro" id="IPR036278">
    <property type="entry name" value="Sialidase_sf"/>
</dbReference>
<evidence type="ECO:0000256" key="3">
    <source>
        <dbReference type="ARBA" id="ARBA00012733"/>
    </source>
</evidence>
<comment type="similarity">
    <text evidence="2">Belongs to the glycosyl hydrolase 33 family.</text>
</comment>
<dbReference type="CDD" id="cd15482">
    <property type="entry name" value="Sialidase_non-viral"/>
    <property type="match status" value="1"/>
</dbReference>
<gene>
    <name evidence="5" type="ORF">J2S49_000839</name>
</gene>
<dbReference type="InterPro" id="IPR013320">
    <property type="entry name" value="ConA-like_dom_sf"/>
</dbReference>